<dbReference type="PROSITE" id="PS50835">
    <property type="entry name" value="IG_LIKE"/>
    <property type="match status" value="1"/>
</dbReference>
<dbReference type="InterPro" id="IPR036179">
    <property type="entry name" value="Ig-like_dom_sf"/>
</dbReference>
<protein>
    <submittedName>
        <fullName evidence="2">Ig domain-containing protein</fullName>
    </submittedName>
</protein>
<dbReference type="EMBL" id="JBHULN010000047">
    <property type="protein sequence ID" value="MFD2574676.1"/>
    <property type="molecule type" value="Genomic_DNA"/>
</dbReference>
<feature type="non-terminal residue" evidence="2">
    <location>
        <position position="1"/>
    </location>
</feature>
<evidence type="ECO:0000313" key="2">
    <source>
        <dbReference type="EMBL" id="MFD2574676.1"/>
    </source>
</evidence>
<dbReference type="InterPro" id="IPR006644">
    <property type="entry name" value="Cadg"/>
</dbReference>
<dbReference type="SUPFAM" id="SSF49313">
    <property type="entry name" value="Cadherin-like"/>
    <property type="match status" value="2"/>
</dbReference>
<dbReference type="Proteomes" id="UP001597469">
    <property type="component" value="Unassembled WGS sequence"/>
</dbReference>
<organism evidence="2 3">
    <name type="scientific">Spirosoma soli</name>
    <dbReference type="NCBI Taxonomy" id="1770529"/>
    <lineage>
        <taxon>Bacteria</taxon>
        <taxon>Pseudomonadati</taxon>
        <taxon>Bacteroidota</taxon>
        <taxon>Cytophagia</taxon>
        <taxon>Cytophagales</taxon>
        <taxon>Cytophagaceae</taxon>
        <taxon>Spirosoma</taxon>
    </lineage>
</organism>
<reference evidence="3" key="1">
    <citation type="journal article" date="2019" name="Int. J. Syst. Evol. Microbiol.">
        <title>The Global Catalogue of Microorganisms (GCM) 10K type strain sequencing project: providing services to taxonomists for standard genome sequencing and annotation.</title>
        <authorList>
            <consortium name="The Broad Institute Genomics Platform"/>
            <consortium name="The Broad Institute Genome Sequencing Center for Infectious Disease"/>
            <person name="Wu L."/>
            <person name="Ma J."/>
        </authorList>
    </citation>
    <scope>NUCLEOTIDE SEQUENCE [LARGE SCALE GENOMIC DNA]</scope>
    <source>
        <strain evidence="3">KCTC 42805</strain>
    </source>
</reference>
<feature type="non-terminal residue" evidence="2">
    <location>
        <position position="497"/>
    </location>
</feature>
<keyword evidence="3" id="KW-1185">Reference proteome</keyword>
<dbReference type="InterPro" id="IPR015919">
    <property type="entry name" value="Cadherin-like_sf"/>
</dbReference>
<dbReference type="Gene3D" id="2.60.40.10">
    <property type="entry name" value="Immunoglobulins"/>
    <property type="match status" value="2"/>
</dbReference>
<name>A0ABW5MDQ9_9BACT</name>
<dbReference type="InterPro" id="IPR013783">
    <property type="entry name" value="Ig-like_fold"/>
</dbReference>
<dbReference type="InterPro" id="IPR007110">
    <property type="entry name" value="Ig-like_dom"/>
</dbReference>
<evidence type="ECO:0000259" key="1">
    <source>
        <dbReference type="PROSITE" id="PS50835"/>
    </source>
</evidence>
<dbReference type="RefSeq" id="WP_381528780.1">
    <property type="nucleotide sequence ID" value="NZ_JBHULN010000047.1"/>
</dbReference>
<sequence length="497" mass="50642">TALGAGNVRWNTNETSPVISVSATGTYSVTLTNASSCTATASVVVSEDVIPPSVSITASPSLTITQGQSATLTALVSGEVQPLSLRWSTNQTDPAIVVSQAGSYSVVVTAPNGCTGTASVVLSLTTAPVDTSPFAITGVTTISCTPVLPNRYSLSFAPRYSGLTGQPISFSVVNELFPTTDGGPYTIRLYTDNPRITLSAVQAGTAQEALFVYDWLAACQASESSNTPPTVVMSVPPQSATVGVGYSYVIPAGTFSDAQTPGSLLLSAKGLPPGIGLSGYTLSGTPSTTVGSPYSVTLTATDPGGLSVSTLVSLVVSPASGPVGPTPPFAITGVTTISCTPTADRINISFVPQYVGVNGQAIAFGVVNELLPTNEPGPYSLTLYRDNPVITLRATQTGSTEPASFSYHWLAACMSQGNDNTPPRVVSPVTDQTLVVGQMTNLNLQNVFGDQETPGQLSLSAQALPAGLRLEGPSLMGVPTGPGSTTVVLVATDPQGL</sequence>
<dbReference type="SMART" id="SM00736">
    <property type="entry name" value="CADG"/>
    <property type="match status" value="1"/>
</dbReference>
<proteinExistence type="predicted"/>
<feature type="domain" description="Ig-like" evidence="1">
    <location>
        <begin position="52"/>
        <end position="125"/>
    </location>
</feature>
<dbReference type="SUPFAM" id="SSF48726">
    <property type="entry name" value="Immunoglobulin"/>
    <property type="match status" value="1"/>
</dbReference>
<evidence type="ECO:0000313" key="3">
    <source>
        <dbReference type="Proteomes" id="UP001597469"/>
    </source>
</evidence>
<accession>A0ABW5MDQ9</accession>
<gene>
    <name evidence="2" type="ORF">ACFSUS_28870</name>
</gene>
<dbReference type="Pfam" id="PF05345">
    <property type="entry name" value="He_PIG"/>
    <property type="match status" value="1"/>
</dbReference>
<comment type="caution">
    <text evidence="2">The sequence shown here is derived from an EMBL/GenBank/DDBJ whole genome shotgun (WGS) entry which is preliminary data.</text>
</comment>